<organism evidence="2 3">
    <name type="scientific">Aspergillus caelatus</name>
    <dbReference type="NCBI Taxonomy" id="61420"/>
    <lineage>
        <taxon>Eukaryota</taxon>
        <taxon>Fungi</taxon>
        <taxon>Dikarya</taxon>
        <taxon>Ascomycota</taxon>
        <taxon>Pezizomycotina</taxon>
        <taxon>Eurotiomycetes</taxon>
        <taxon>Eurotiomycetidae</taxon>
        <taxon>Eurotiales</taxon>
        <taxon>Aspergillaceae</taxon>
        <taxon>Aspergillus</taxon>
        <taxon>Aspergillus subgen. Circumdati</taxon>
    </lineage>
</organism>
<dbReference type="GeneID" id="43661670"/>
<evidence type="ECO:0000313" key="2">
    <source>
        <dbReference type="EMBL" id="KAE8358626.1"/>
    </source>
</evidence>
<dbReference type="EMBL" id="ML737880">
    <property type="protein sequence ID" value="KAE8358626.1"/>
    <property type="molecule type" value="Genomic_DNA"/>
</dbReference>
<evidence type="ECO:0000256" key="1">
    <source>
        <dbReference type="SAM" id="MobiDB-lite"/>
    </source>
</evidence>
<sequence length="206" mass="23206">MIDDSMSLETSSCSSTSTEGSDCGMKILDESDIEDIKARTLMAIPIYDVLHIKRIRSMIDSFTQQQLIDAVRKVLEVDKFKVNQQRVTTYSITYSHPSLQLRGLIQRHLVKEIPYPDDGRATNILSFDDLDHSLHEKSNTELKELLGGALSEFHTAKLYAILEEQIQALPEETREQIHTEARRLFDESNSAGALGLVSEEGGLVRL</sequence>
<gene>
    <name evidence="2" type="ORF">BDV27DRAFT_65904</name>
</gene>
<dbReference type="OrthoDB" id="4505913at2759"/>
<feature type="region of interest" description="Disordered" evidence="1">
    <location>
        <begin position="1"/>
        <end position="21"/>
    </location>
</feature>
<proteinExistence type="predicted"/>
<protein>
    <submittedName>
        <fullName evidence="2">Uncharacterized protein</fullName>
    </submittedName>
</protein>
<reference evidence="2 3" key="1">
    <citation type="submission" date="2019-04" db="EMBL/GenBank/DDBJ databases">
        <title>Friends and foes A comparative genomics studyof 23 Aspergillus species from section Flavi.</title>
        <authorList>
            <consortium name="DOE Joint Genome Institute"/>
            <person name="Kjaerbolling I."/>
            <person name="Vesth T."/>
            <person name="Frisvad J.C."/>
            <person name="Nybo J.L."/>
            <person name="Theobald S."/>
            <person name="Kildgaard S."/>
            <person name="Isbrandt T."/>
            <person name="Kuo A."/>
            <person name="Sato A."/>
            <person name="Lyhne E.K."/>
            <person name="Kogle M.E."/>
            <person name="Wiebenga A."/>
            <person name="Kun R.S."/>
            <person name="Lubbers R.J."/>
            <person name="Makela M.R."/>
            <person name="Barry K."/>
            <person name="Chovatia M."/>
            <person name="Clum A."/>
            <person name="Daum C."/>
            <person name="Haridas S."/>
            <person name="He G."/>
            <person name="LaButti K."/>
            <person name="Lipzen A."/>
            <person name="Mondo S."/>
            <person name="Riley R."/>
            <person name="Salamov A."/>
            <person name="Simmons B.A."/>
            <person name="Magnuson J.K."/>
            <person name="Henrissat B."/>
            <person name="Mortensen U.H."/>
            <person name="Larsen T.O."/>
            <person name="Devries R.P."/>
            <person name="Grigoriev I.V."/>
            <person name="Machida M."/>
            <person name="Baker S.E."/>
            <person name="Andersen M.R."/>
        </authorList>
    </citation>
    <scope>NUCLEOTIDE SEQUENCE [LARGE SCALE GENOMIC DNA]</scope>
    <source>
        <strain evidence="2 3">CBS 763.97</strain>
    </source>
</reference>
<accession>A0A5N6ZNU2</accession>
<dbReference type="RefSeq" id="XP_031921707.1">
    <property type="nucleotide sequence ID" value="XM_032077224.1"/>
</dbReference>
<dbReference type="Proteomes" id="UP000326268">
    <property type="component" value="Unassembled WGS sequence"/>
</dbReference>
<keyword evidence="3" id="KW-1185">Reference proteome</keyword>
<evidence type="ECO:0000313" key="3">
    <source>
        <dbReference type="Proteomes" id="UP000326268"/>
    </source>
</evidence>
<name>A0A5N6ZNU2_9EURO</name>
<dbReference type="AlphaFoldDB" id="A0A5N6ZNU2"/>